<gene>
    <name evidence="1" type="ORF">FXF03_02375</name>
</gene>
<proteinExistence type="predicted"/>
<dbReference type="EMBL" id="VSIJ01000005">
    <property type="protein sequence ID" value="TXX67446.1"/>
    <property type="molecule type" value="Genomic_DNA"/>
</dbReference>
<sequence length="117" mass="13308">MNEEILLKDLLMPSGKKAVSTQAFDFGEMYRLFVSVHESGFDAVAVEFVESPCVDNFWSSPELVVSEVFRLQAFFDGARHLNFPNYICSPDMSTLSDIFKKIHDLELIHCPSKSIQK</sequence>
<organism evidence="1 2">
    <name type="scientific">Vibrio cholerae</name>
    <dbReference type="NCBI Taxonomy" id="666"/>
    <lineage>
        <taxon>Bacteria</taxon>
        <taxon>Pseudomonadati</taxon>
        <taxon>Pseudomonadota</taxon>
        <taxon>Gammaproteobacteria</taxon>
        <taxon>Vibrionales</taxon>
        <taxon>Vibrionaceae</taxon>
        <taxon>Vibrio</taxon>
    </lineage>
</organism>
<accession>A0ABD7SSB1</accession>
<evidence type="ECO:0000313" key="2">
    <source>
        <dbReference type="Proteomes" id="UP000323819"/>
    </source>
</evidence>
<comment type="caution">
    <text evidence="1">The sequence shown here is derived from an EMBL/GenBank/DDBJ whole genome shotgun (WGS) entry which is preliminary data.</text>
</comment>
<protein>
    <submittedName>
        <fullName evidence="1">Uncharacterized protein</fullName>
    </submittedName>
</protein>
<dbReference type="Proteomes" id="UP000323819">
    <property type="component" value="Unassembled WGS sequence"/>
</dbReference>
<name>A0ABD7SSB1_VIBCL</name>
<reference evidence="1 2" key="1">
    <citation type="submission" date="2019-06" db="EMBL/GenBank/DDBJ databases">
        <title>Vibrio cholerae phylogeny based on whole-genome sequencing reveals genetic diversity and population strucutre.</title>
        <authorList>
            <person name="Zhiqiu Y."/>
            <person name="Bin L."/>
            <person name="Lingyan J."/>
        </authorList>
    </citation>
    <scope>NUCLEOTIDE SEQUENCE [LARGE SCALE GENOMIC DNA]</scope>
    <source>
        <strain evidence="1 2">N2814</strain>
    </source>
</reference>
<dbReference type="RefSeq" id="WP_148500076.1">
    <property type="nucleotide sequence ID" value="NZ_JAANNJ010000015.1"/>
</dbReference>
<evidence type="ECO:0000313" key="1">
    <source>
        <dbReference type="EMBL" id="TXX67446.1"/>
    </source>
</evidence>
<dbReference type="AlphaFoldDB" id="A0ABD7SSB1"/>